<keyword evidence="4" id="KW-1185">Reference proteome</keyword>
<keyword evidence="1" id="KW-0732">Signal</keyword>
<accession>A0A5B0LHT9</accession>
<organism evidence="2 5">
    <name type="scientific">Puccinia graminis f. sp. tritici</name>
    <dbReference type="NCBI Taxonomy" id="56615"/>
    <lineage>
        <taxon>Eukaryota</taxon>
        <taxon>Fungi</taxon>
        <taxon>Dikarya</taxon>
        <taxon>Basidiomycota</taxon>
        <taxon>Pucciniomycotina</taxon>
        <taxon>Pucciniomycetes</taxon>
        <taxon>Pucciniales</taxon>
        <taxon>Pucciniaceae</taxon>
        <taxon>Puccinia</taxon>
    </lineage>
</organism>
<dbReference type="EMBL" id="VDEP01000518">
    <property type="protein sequence ID" value="KAA1063911.1"/>
    <property type="molecule type" value="Genomic_DNA"/>
</dbReference>
<dbReference type="AlphaFoldDB" id="A0A5B0LHT9"/>
<feature type="chain" id="PRO_5036136958" evidence="1">
    <location>
        <begin position="18"/>
        <end position="103"/>
    </location>
</feature>
<dbReference type="Proteomes" id="UP000324748">
    <property type="component" value="Unassembled WGS sequence"/>
</dbReference>
<sequence>MIFLSIFVNLWAISTYATSIGKIKYTIDTNGAKGRVGLQYALDFGLEDKELAEFGESLNQSNLHLSQSNPALLLIFKDKKKSNLEYGKVEIPQKTIKRDYCFL</sequence>
<reference evidence="4 5" key="1">
    <citation type="submission" date="2019-05" db="EMBL/GenBank/DDBJ databases">
        <title>Emergence of the Ug99 lineage of the wheat stem rust pathogen through somatic hybridization.</title>
        <authorList>
            <person name="Li F."/>
            <person name="Upadhyaya N.M."/>
            <person name="Sperschneider J."/>
            <person name="Matny O."/>
            <person name="Nguyen-Phuc H."/>
            <person name="Mago R."/>
            <person name="Raley C."/>
            <person name="Miller M.E."/>
            <person name="Silverstein K.A.T."/>
            <person name="Henningsen E."/>
            <person name="Hirsch C.D."/>
            <person name="Visser B."/>
            <person name="Pretorius Z.A."/>
            <person name="Steffenson B.J."/>
            <person name="Schwessinger B."/>
            <person name="Dodds P.N."/>
            <person name="Figueroa M."/>
        </authorList>
    </citation>
    <scope>NUCLEOTIDE SEQUENCE [LARGE SCALE GENOMIC DNA]</scope>
    <source>
        <strain evidence="3">21-0</strain>
        <strain evidence="2 5">Ug99</strain>
    </source>
</reference>
<gene>
    <name evidence="3" type="ORF">PGT21_007362</name>
    <name evidence="2" type="ORF">PGTUg99_002131</name>
</gene>
<evidence type="ECO:0000313" key="2">
    <source>
        <dbReference type="EMBL" id="KAA1063911.1"/>
    </source>
</evidence>
<dbReference type="Proteomes" id="UP000325313">
    <property type="component" value="Unassembled WGS sequence"/>
</dbReference>
<dbReference type="EMBL" id="VSWC01000196">
    <property type="protein sequence ID" value="KAA1065673.1"/>
    <property type="molecule type" value="Genomic_DNA"/>
</dbReference>
<evidence type="ECO:0000313" key="3">
    <source>
        <dbReference type="EMBL" id="KAA1065673.1"/>
    </source>
</evidence>
<evidence type="ECO:0000256" key="1">
    <source>
        <dbReference type="SAM" id="SignalP"/>
    </source>
</evidence>
<evidence type="ECO:0000313" key="5">
    <source>
        <dbReference type="Proteomes" id="UP000325313"/>
    </source>
</evidence>
<proteinExistence type="predicted"/>
<name>A0A5B0LHT9_PUCGR</name>
<evidence type="ECO:0000313" key="4">
    <source>
        <dbReference type="Proteomes" id="UP000324748"/>
    </source>
</evidence>
<comment type="caution">
    <text evidence="2">The sequence shown here is derived from an EMBL/GenBank/DDBJ whole genome shotgun (WGS) entry which is preliminary data.</text>
</comment>
<protein>
    <submittedName>
        <fullName evidence="2">Uncharacterized protein</fullName>
    </submittedName>
</protein>
<feature type="signal peptide" evidence="1">
    <location>
        <begin position="1"/>
        <end position="17"/>
    </location>
</feature>